<protein>
    <submittedName>
        <fullName evidence="1">Uncharacterized protein</fullName>
    </submittedName>
</protein>
<dbReference type="EMBL" id="BPLR01018733">
    <property type="protein sequence ID" value="GIZ01862.1"/>
    <property type="molecule type" value="Genomic_DNA"/>
</dbReference>
<name>A0AAV4Y3E3_CAEEX</name>
<evidence type="ECO:0000313" key="2">
    <source>
        <dbReference type="Proteomes" id="UP001054945"/>
    </source>
</evidence>
<dbReference type="Proteomes" id="UP001054945">
    <property type="component" value="Unassembled WGS sequence"/>
</dbReference>
<reference evidence="1 2" key="1">
    <citation type="submission" date="2021-06" db="EMBL/GenBank/DDBJ databases">
        <title>Caerostris extrusa draft genome.</title>
        <authorList>
            <person name="Kono N."/>
            <person name="Arakawa K."/>
        </authorList>
    </citation>
    <scope>NUCLEOTIDE SEQUENCE [LARGE SCALE GENOMIC DNA]</scope>
</reference>
<proteinExistence type="predicted"/>
<comment type="caution">
    <text evidence="1">The sequence shown here is derived from an EMBL/GenBank/DDBJ whole genome shotgun (WGS) entry which is preliminary data.</text>
</comment>
<organism evidence="1 2">
    <name type="scientific">Caerostris extrusa</name>
    <name type="common">Bark spider</name>
    <name type="synonym">Caerostris bankana</name>
    <dbReference type="NCBI Taxonomy" id="172846"/>
    <lineage>
        <taxon>Eukaryota</taxon>
        <taxon>Metazoa</taxon>
        <taxon>Ecdysozoa</taxon>
        <taxon>Arthropoda</taxon>
        <taxon>Chelicerata</taxon>
        <taxon>Arachnida</taxon>
        <taxon>Araneae</taxon>
        <taxon>Araneomorphae</taxon>
        <taxon>Entelegynae</taxon>
        <taxon>Araneoidea</taxon>
        <taxon>Araneidae</taxon>
        <taxon>Caerostris</taxon>
    </lineage>
</organism>
<accession>A0AAV4Y3E3</accession>
<keyword evidence="2" id="KW-1185">Reference proteome</keyword>
<sequence>MHLYGSGKEGQEEAMVGVGMHAKSPPGRDVTWGTVEEGVVDSIEVCLGCCYDEEENIFVNEVNEPMLKMERVFASDDNSEEPASDRFKME</sequence>
<dbReference type="AlphaFoldDB" id="A0AAV4Y3E3"/>
<gene>
    <name evidence="1" type="ORF">CEXT_171241</name>
</gene>
<evidence type="ECO:0000313" key="1">
    <source>
        <dbReference type="EMBL" id="GIZ01862.1"/>
    </source>
</evidence>